<evidence type="ECO:0000313" key="3">
    <source>
        <dbReference type="Proteomes" id="UP000016922"/>
    </source>
</evidence>
<dbReference type="AlphaFoldDB" id="S3D744"/>
<proteinExistence type="predicted"/>
<dbReference type="HOGENOM" id="CLU_1326480_0_0_1"/>
<organism evidence="2 3">
    <name type="scientific">Glarea lozoyensis (strain ATCC 20868 / MF5171)</name>
    <dbReference type="NCBI Taxonomy" id="1116229"/>
    <lineage>
        <taxon>Eukaryota</taxon>
        <taxon>Fungi</taxon>
        <taxon>Dikarya</taxon>
        <taxon>Ascomycota</taxon>
        <taxon>Pezizomycotina</taxon>
        <taxon>Leotiomycetes</taxon>
        <taxon>Helotiales</taxon>
        <taxon>Helotiaceae</taxon>
        <taxon>Glarea</taxon>
    </lineage>
</organism>
<feature type="compositionally biased region" description="Basic and acidic residues" evidence="1">
    <location>
        <begin position="52"/>
        <end position="65"/>
    </location>
</feature>
<evidence type="ECO:0000313" key="2">
    <source>
        <dbReference type="EMBL" id="EPE27816.1"/>
    </source>
</evidence>
<protein>
    <submittedName>
        <fullName evidence="2">Uncharacterized protein</fullName>
    </submittedName>
</protein>
<dbReference type="OrthoDB" id="5344325at2759"/>
<gene>
    <name evidence="2" type="ORF">GLAREA_04607</name>
</gene>
<dbReference type="GeneID" id="19463662"/>
<evidence type="ECO:0000256" key="1">
    <source>
        <dbReference type="SAM" id="MobiDB-lite"/>
    </source>
</evidence>
<accession>S3D744</accession>
<sequence length="207" mass="23143">MAHYLEVFGHDREPLHLARNVDGENKSAIKPKIGHAPIVRGGIRRRPTPPPPDHDMKFEGNDRNSHRTNQMNRASEPSDFASQHYYDDHTTTTGTESQSMYITAQGYHSATSTSRHNDRYYSGNSNSYQTTTGNSGSDFYPVTSGYYQNDHIGYSTADGSHDYSYVAAADDQQWLSSGDPDVFVGTGTAEYFYVDETEPARSTSTRH</sequence>
<feature type="compositionally biased region" description="Polar residues" evidence="1">
    <location>
        <begin position="122"/>
        <end position="134"/>
    </location>
</feature>
<dbReference type="RefSeq" id="XP_008085175.1">
    <property type="nucleotide sequence ID" value="XM_008086984.1"/>
</dbReference>
<name>S3D744_GLAL2</name>
<feature type="region of interest" description="Disordered" evidence="1">
    <location>
        <begin position="40"/>
        <end position="98"/>
    </location>
</feature>
<dbReference type="EMBL" id="KE145369">
    <property type="protein sequence ID" value="EPE27816.1"/>
    <property type="molecule type" value="Genomic_DNA"/>
</dbReference>
<dbReference type="KEGG" id="glz:GLAREA_04607"/>
<keyword evidence="3" id="KW-1185">Reference proteome</keyword>
<feature type="region of interest" description="Disordered" evidence="1">
    <location>
        <begin position="112"/>
        <end position="134"/>
    </location>
</feature>
<dbReference type="Proteomes" id="UP000016922">
    <property type="component" value="Unassembled WGS sequence"/>
</dbReference>
<reference evidence="2 3" key="1">
    <citation type="journal article" date="2013" name="BMC Genomics">
        <title>Genomics-driven discovery of the pneumocandin biosynthetic gene cluster in the fungus Glarea lozoyensis.</title>
        <authorList>
            <person name="Chen L."/>
            <person name="Yue Q."/>
            <person name="Zhang X."/>
            <person name="Xiang M."/>
            <person name="Wang C."/>
            <person name="Li S."/>
            <person name="Che Y."/>
            <person name="Ortiz-Lopez F.J."/>
            <person name="Bills G.F."/>
            <person name="Liu X."/>
            <person name="An Z."/>
        </authorList>
    </citation>
    <scope>NUCLEOTIDE SEQUENCE [LARGE SCALE GENOMIC DNA]</scope>
    <source>
        <strain evidence="3">ATCC 20868 / MF5171</strain>
    </source>
</reference>